<dbReference type="PROSITE" id="PS00560">
    <property type="entry name" value="CARBOXYPEPT_SER_HIS"/>
    <property type="match status" value="1"/>
</dbReference>
<dbReference type="GO" id="GO:0004185">
    <property type="term" value="F:serine-type carboxypeptidase activity"/>
    <property type="evidence" value="ECO:0007669"/>
    <property type="project" value="UniProtKB-UniRule"/>
</dbReference>
<evidence type="ECO:0000313" key="10">
    <source>
        <dbReference type="Proteomes" id="UP001153555"/>
    </source>
</evidence>
<accession>A0A9N7R5A4</accession>
<organism evidence="9 10">
    <name type="scientific">Striga hermonthica</name>
    <name type="common">Purple witchweed</name>
    <name type="synonym">Buchnera hermonthica</name>
    <dbReference type="NCBI Taxonomy" id="68872"/>
    <lineage>
        <taxon>Eukaryota</taxon>
        <taxon>Viridiplantae</taxon>
        <taxon>Streptophyta</taxon>
        <taxon>Embryophyta</taxon>
        <taxon>Tracheophyta</taxon>
        <taxon>Spermatophyta</taxon>
        <taxon>Magnoliopsida</taxon>
        <taxon>eudicotyledons</taxon>
        <taxon>Gunneridae</taxon>
        <taxon>Pentapetalae</taxon>
        <taxon>asterids</taxon>
        <taxon>lamiids</taxon>
        <taxon>Lamiales</taxon>
        <taxon>Orobanchaceae</taxon>
        <taxon>Buchnereae</taxon>
        <taxon>Striga</taxon>
    </lineage>
</organism>
<reference evidence="9" key="1">
    <citation type="submission" date="2019-12" db="EMBL/GenBank/DDBJ databases">
        <authorList>
            <person name="Scholes J."/>
        </authorList>
    </citation>
    <scope>NUCLEOTIDE SEQUENCE</scope>
</reference>
<dbReference type="Gene3D" id="6.10.250.940">
    <property type="match status" value="1"/>
</dbReference>
<feature type="chain" id="PRO_5040531870" description="Carboxypeptidase" evidence="8">
    <location>
        <begin position="28"/>
        <end position="440"/>
    </location>
</feature>
<dbReference type="InterPro" id="IPR029058">
    <property type="entry name" value="AB_hydrolase_fold"/>
</dbReference>
<gene>
    <name evidence="9" type="ORF">SHERM_13413</name>
</gene>
<evidence type="ECO:0000256" key="4">
    <source>
        <dbReference type="ARBA" id="ARBA00022645"/>
    </source>
</evidence>
<dbReference type="GO" id="GO:0005576">
    <property type="term" value="C:extracellular region"/>
    <property type="evidence" value="ECO:0007669"/>
    <property type="project" value="UniProtKB-SubCell"/>
</dbReference>
<comment type="caution">
    <text evidence="9">The sequence shown here is derived from an EMBL/GenBank/DDBJ whole genome shotgun (WGS) entry which is preliminary data.</text>
</comment>
<dbReference type="InterPro" id="IPR033124">
    <property type="entry name" value="Ser_caboxypep_his_AS"/>
</dbReference>
<keyword evidence="7" id="KW-0325">Glycoprotein</keyword>
<dbReference type="OrthoDB" id="443318at2759"/>
<keyword evidence="3" id="KW-0964">Secreted</keyword>
<evidence type="ECO:0000256" key="3">
    <source>
        <dbReference type="ARBA" id="ARBA00022525"/>
    </source>
</evidence>
<protein>
    <recommendedName>
        <fullName evidence="8">Carboxypeptidase</fullName>
        <ecNumber evidence="8">3.4.16.-</ecNumber>
    </recommendedName>
</protein>
<dbReference type="GO" id="GO:0006508">
    <property type="term" value="P:proteolysis"/>
    <property type="evidence" value="ECO:0007669"/>
    <property type="project" value="UniProtKB-KW"/>
</dbReference>
<evidence type="ECO:0000256" key="1">
    <source>
        <dbReference type="ARBA" id="ARBA00004613"/>
    </source>
</evidence>
<dbReference type="PANTHER" id="PTHR11802:SF281">
    <property type="entry name" value="CARBOXYPEPTIDASE"/>
    <property type="match status" value="1"/>
</dbReference>
<keyword evidence="4 8" id="KW-0121">Carboxypeptidase</keyword>
<keyword evidence="6 8" id="KW-0378">Hydrolase</keyword>
<evidence type="ECO:0000256" key="5">
    <source>
        <dbReference type="ARBA" id="ARBA00022670"/>
    </source>
</evidence>
<evidence type="ECO:0000256" key="7">
    <source>
        <dbReference type="ARBA" id="ARBA00023180"/>
    </source>
</evidence>
<dbReference type="Gene3D" id="3.40.50.1820">
    <property type="entry name" value="alpha/beta hydrolase"/>
    <property type="match status" value="2"/>
</dbReference>
<evidence type="ECO:0000313" key="9">
    <source>
        <dbReference type="EMBL" id="CAA0812854.1"/>
    </source>
</evidence>
<dbReference type="FunFam" id="3.40.50.11320:FF:000004">
    <property type="entry name" value="Carboxypeptidase"/>
    <property type="match status" value="1"/>
</dbReference>
<dbReference type="PANTHER" id="PTHR11802">
    <property type="entry name" value="SERINE PROTEASE FAMILY S10 SERINE CARBOXYPEPTIDASE"/>
    <property type="match status" value="1"/>
</dbReference>
<feature type="signal peptide" evidence="8">
    <location>
        <begin position="1"/>
        <end position="27"/>
    </location>
</feature>
<keyword evidence="5 8" id="KW-0645">Protease</keyword>
<dbReference type="PRINTS" id="PR00724">
    <property type="entry name" value="CRBOXYPTASEC"/>
</dbReference>
<dbReference type="InterPro" id="IPR018202">
    <property type="entry name" value="Ser_caboxypep_ser_AS"/>
</dbReference>
<dbReference type="AlphaFoldDB" id="A0A9N7R5A4"/>
<comment type="subcellular location">
    <subcellularLocation>
        <location evidence="1">Secreted</location>
    </subcellularLocation>
</comment>
<dbReference type="Gene3D" id="3.40.50.11320">
    <property type="match status" value="1"/>
</dbReference>
<dbReference type="Proteomes" id="UP001153555">
    <property type="component" value="Unassembled WGS sequence"/>
</dbReference>
<name>A0A9N7R5A4_STRHE</name>
<dbReference type="EMBL" id="CACSLK010011299">
    <property type="protein sequence ID" value="CAA0812854.1"/>
    <property type="molecule type" value="Genomic_DNA"/>
</dbReference>
<evidence type="ECO:0000256" key="8">
    <source>
        <dbReference type="RuleBase" id="RU361156"/>
    </source>
</evidence>
<comment type="similarity">
    <text evidence="2 8">Belongs to the peptidase S10 family.</text>
</comment>
<keyword evidence="8" id="KW-0732">Signal</keyword>
<evidence type="ECO:0000256" key="2">
    <source>
        <dbReference type="ARBA" id="ARBA00009431"/>
    </source>
</evidence>
<dbReference type="InterPro" id="IPR001563">
    <property type="entry name" value="Peptidase_S10"/>
</dbReference>
<proteinExistence type="inferred from homology"/>
<dbReference type="GO" id="GO:0005773">
    <property type="term" value="C:vacuole"/>
    <property type="evidence" value="ECO:0007669"/>
    <property type="project" value="TreeGrafter"/>
</dbReference>
<evidence type="ECO:0000256" key="6">
    <source>
        <dbReference type="ARBA" id="ARBA00022801"/>
    </source>
</evidence>
<dbReference type="EC" id="3.4.16.-" evidence="8"/>
<dbReference type="SUPFAM" id="SSF53474">
    <property type="entry name" value="alpha/beta-Hydrolases"/>
    <property type="match status" value="1"/>
</dbReference>
<keyword evidence="10" id="KW-1185">Reference proteome</keyword>
<sequence length="440" mass="49326">MVSSQPWPLISAIICLLQLSEVTKVKSHYEADKISSLPGQPKANFRQFSGYIAVGEKPARSLFYYFVEAETEAASKPLVLWLNGETDYCGYILTAANMLYLESPAGVGFSYSANSSFYEYVDDEMTARDNLAFLENWIEKYPEFKNREFYITGESYGGHYVPQLANLIIQSKAKLNLKGIAIGNPLLEFNTDFNSRAEYLWSHGLISDFSYNQFTFVCNYSQIRRQAVTKTLTPECSRVIKQVSSEISRFVDTYDVTLDVCLSSVVLQSEVLNKLQDEPKIDVCVEDETDVYLNRIDVQTALHARLFGVKRWSICSDVLQYNMQNLETPTIGILGSLVKSNIRVLVYSGDQDSVLPLISTRTLVHGLAKDLGLNTTQPYRAWFEGRQVAGWTQAYGEYLSFATIRGASHEAPFSQPERSLVLFGSFVGGKPLPLATGLTA</sequence>
<dbReference type="PROSITE" id="PS00131">
    <property type="entry name" value="CARBOXYPEPT_SER_SER"/>
    <property type="match status" value="1"/>
</dbReference>
<dbReference type="Pfam" id="PF00450">
    <property type="entry name" value="Peptidase_S10"/>
    <property type="match status" value="2"/>
</dbReference>